<comment type="similarity">
    <text evidence="1">Belongs to the bacterial/plant glucose-1-phosphate adenylyltransferase family.</text>
</comment>
<evidence type="ECO:0000256" key="2">
    <source>
        <dbReference type="ARBA" id="ARBA00023056"/>
    </source>
</evidence>
<dbReference type="AlphaFoldDB" id="Q5FL66"/>
<dbReference type="PANTHER" id="PTHR43523">
    <property type="entry name" value="GLUCOSE-1-PHOSPHATE ADENYLYLTRANSFERASE-RELATED"/>
    <property type="match status" value="1"/>
</dbReference>
<dbReference type="HOGENOM" id="CLU_029499_14_0_9"/>
<proteinExistence type="inferred from homology"/>
<evidence type="ECO:0000259" key="4">
    <source>
        <dbReference type="Pfam" id="PF24894"/>
    </source>
</evidence>
<gene>
    <name evidence="5" type="primary">glgD</name>
    <name evidence="5" type="ordered locus">LBA0682</name>
</gene>
<dbReference type="InterPro" id="IPR011004">
    <property type="entry name" value="Trimer_LpxA-like_sf"/>
</dbReference>
<dbReference type="InterPro" id="IPR056818">
    <property type="entry name" value="GlmU/GlgC-like_hexapep"/>
</dbReference>
<dbReference type="GO" id="GO:0008878">
    <property type="term" value="F:glucose-1-phosphate adenylyltransferase activity"/>
    <property type="evidence" value="ECO:0007669"/>
    <property type="project" value="UniProtKB-EC"/>
</dbReference>
<feature type="domain" description="Nucleotidyl transferase" evidence="3">
    <location>
        <begin position="19"/>
        <end position="158"/>
    </location>
</feature>
<protein>
    <submittedName>
        <fullName evidence="5">Glucose-1-phosphate adenylyltransferase</fullName>
        <ecNumber evidence="5">2.7.7.27</ecNumber>
    </submittedName>
</protein>
<feature type="domain" description="Glucose-1-phosphate adenylyltransferase/Bifunctional protein GlmU-like C-terminal hexapeptide" evidence="4">
    <location>
        <begin position="288"/>
        <end position="357"/>
    </location>
</feature>
<dbReference type="Gene3D" id="2.160.10.10">
    <property type="entry name" value="Hexapeptide repeat proteins"/>
    <property type="match status" value="1"/>
</dbReference>
<dbReference type="NCBIfam" id="TIGR02092">
    <property type="entry name" value="glgD"/>
    <property type="match status" value="1"/>
</dbReference>
<name>Q5FL66_LACAC</name>
<dbReference type="OrthoDB" id="9801810at2"/>
<keyword evidence="6" id="KW-1185">Reference proteome</keyword>
<dbReference type="Gene3D" id="3.90.550.10">
    <property type="entry name" value="Spore Coat Polysaccharide Biosynthesis Protein SpsA, Chain A"/>
    <property type="match status" value="1"/>
</dbReference>
<dbReference type="InterPro" id="IPR011832">
    <property type="entry name" value="GlgDAde_trans"/>
</dbReference>
<accession>Q5FL66</accession>
<evidence type="ECO:0000259" key="3">
    <source>
        <dbReference type="Pfam" id="PF00483"/>
    </source>
</evidence>
<dbReference type="Pfam" id="PF00483">
    <property type="entry name" value="NTP_transferase"/>
    <property type="match status" value="1"/>
</dbReference>
<dbReference type="GeneID" id="93290190"/>
<dbReference type="PANTHER" id="PTHR43523:SF6">
    <property type="entry name" value="GLYCOGEN BIOSYNTHESIS PROTEIN GLGD"/>
    <property type="match status" value="1"/>
</dbReference>
<dbReference type="KEGG" id="lac:LBA0682"/>
<dbReference type="PATRIC" id="fig|272621.13.peg.652"/>
<dbReference type="EC" id="2.7.7.27" evidence="5"/>
<dbReference type="Pfam" id="PF24894">
    <property type="entry name" value="Hexapep_GlmU"/>
    <property type="match status" value="1"/>
</dbReference>
<keyword evidence="5" id="KW-0808">Transferase</keyword>
<dbReference type="STRING" id="272621.LBA0682"/>
<dbReference type="SUPFAM" id="SSF51161">
    <property type="entry name" value="Trimeric LpxA-like enzymes"/>
    <property type="match status" value="1"/>
</dbReference>
<dbReference type="EMBL" id="CP000033">
    <property type="protein sequence ID" value="AAV42558.1"/>
    <property type="molecule type" value="Genomic_DNA"/>
</dbReference>
<dbReference type="Proteomes" id="UP000006381">
    <property type="component" value="Chromosome"/>
</dbReference>
<dbReference type="InterPro" id="IPR029044">
    <property type="entry name" value="Nucleotide-diphossugar_trans"/>
</dbReference>
<keyword evidence="2" id="KW-0320">Glycogen biosynthesis</keyword>
<dbReference type="InterPro" id="IPR011831">
    <property type="entry name" value="ADP-Glc_PPase"/>
</dbReference>
<dbReference type="RefSeq" id="WP_003546573.1">
    <property type="nucleotide sequence ID" value="NC_006814.3"/>
</dbReference>
<dbReference type="SUPFAM" id="SSF53448">
    <property type="entry name" value="Nucleotide-diphospho-sugar transferases"/>
    <property type="match status" value="1"/>
</dbReference>
<dbReference type="CDD" id="cd04651">
    <property type="entry name" value="LbH_G1P_AT_C"/>
    <property type="match status" value="1"/>
</dbReference>
<reference evidence="5 6" key="1">
    <citation type="journal article" date="2005" name="Proc. Natl. Acad. Sci. U.S.A.">
        <title>Complete genome sequence of the probiotic lactic acid bacterium Lactobacillus acidophilus NCFM.</title>
        <authorList>
            <person name="Altermann E."/>
            <person name="Russell W.M."/>
            <person name="Azcarate-Peril M.A."/>
            <person name="Barrangou R."/>
            <person name="Buck B.L."/>
            <person name="McAuliffe O."/>
            <person name="Souther N."/>
            <person name="Dobson A."/>
            <person name="Duong T."/>
            <person name="Callanan M."/>
            <person name="Lick S."/>
            <person name="Hamrick A."/>
            <person name="Cano R."/>
            <person name="Klaenhammer T.R."/>
        </authorList>
    </citation>
    <scope>NUCLEOTIDE SEQUENCE [LARGE SCALE GENOMIC DNA]</scope>
    <source>
        <strain evidence="6">ATCC 700396 / NCK56 / N2 / NCFM</strain>
    </source>
</reference>
<evidence type="ECO:0000313" key="5">
    <source>
        <dbReference type="EMBL" id="AAV42558.1"/>
    </source>
</evidence>
<evidence type="ECO:0000256" key="1">
    <source>
        <dbReference type="ARBA" id="ARBA00010443"/>
    </source>
</evidence>
<evidence type="ECO:0000313" key="6">
    <source>
        <dbReference type="Proteomes" id="UP000006381"/>
    </source>
</evidence>
<dbReference type="GO" id="GO:0005978">
    <property type="term" value="P:glycogen biosynthetic process"/>
    <property type="evidence" value="ECO:0007669"/>
    <property type="project" value="UniProtKB-KW"/>
</dbReference>
<dbReference type="eggNOG" id="COG0448">
    <property type="taxonomic scope" value="Bacteria"/>
</dbReference>
<dbReference type="InterPro" id="IPR005835">
    <property type="entry name" value="NTP_transferase_dom"/>
</dbReference>
<sequence>MKTNKMAAIFSNQHEYNELRPLTDERSLSALYFAGKYRIMDFALSSIVNAGINNVYTLISQEKVRSYLDHLGGGKEWGLDTIGSYAYLDFYQKLLQSQANGGEYFNDLITFLATANAPYTVFLENKIVANVDLQSVLHFHQENGNRITAVFKRVSKKNVAPDDQLYILDEENTIMSCQQAIDTQSQDSYNLGLNIYVADTKWLIAELKKAQKCGAPIDIGQRFASLAAKYRTNAYEYTGYLHNVHDIKSYYDSNIEMLDKKNRDSLLHGNQRIITRIRNEVGTYYTTSSKVKNSLFATGCRINGTVENSILSRRIDVAEDSNVKNSIVMASCTLEAGSSVEYAILDKNVVIKKDVVVKGTPDNPVVIKKGDVVTKDLIVE</sequence>
<organism evidence="6">
    <name type="scientific">Lactobacillus acidophilus (strain ATCC 700396 / NCK56 / N2 / NCFM)</name>
    <dbReference type="NCBI Taxonomy" id="272621"/>
    <lineage>
        <taxon>Bacteria</taxon>
        <taxon>Bacillati</taxon>
        <taxon>Bacillota</taxon>
        <taxon>Bacilli</taxon>
        <taxon>Lactobacillales</taxon>
        <taxon>Lactobacillaceae</taxon>
        <taxon>Lactobacillus</taxon>
    </lineage>
</organism>
<keyword evidence="5" id="KW-0548">Nucleotidyltransferase</keyword>
<dbReference type="BioCyc" id="LACI272621:G1G49-704-MONOMER"/>